<reference evidence="1 2" key="1">
    <citation type="journal article" date="2016" name="ISME J.">
        <title>Chasing the elusive Euryarchaeota class WSA2: genomes reveal a uniquely fastidious methyl-reducing methanogen.</title>
        <authorList>
            <person name="Nobu M.K."/>
            <person name="Narihiro T."/>
            <person name="Kuroda K."/>
            <person name="Mei R."/>
            <person name="Liu W.T."/>
        </authorList>
    </citation>
    <scope>NUCLEOTIDE SEQUENCE [LARGE SCALE GENOMIC DNA]</scope>
    <source>
        <strain evidence="1">U1lsi0528_Bin055</strain>
    </source>
</reference>
<name>A0A150J612_9EURY</name>
<dbReference type="GO" id="GO:0003676">
    <property type="term" value="F:nucleic acid binding"/>
    <property type="evidence" value="ECO:0007669"/>
    <property type="project" value="InterPro"/>
</dbReference>
<gene>
    <name evidence="1" type="ORF">AMQ22_00712</name>
</gene>
<evidence type="ECO:0000313" key="2">
    <source>
        <dbReference type="Proteomes" id="UP000075398"/>
    </source>
</evidence>
<organism evidence="1 2">
    <name type="scientific">Candidatus Methanofastidiosum methylothiophilum</name>
    <dbReference type="NCBI Taxonomy" id="1705564"/>
    <lineage>
        <taxon>Archaea</taxon>
        <taxon>Methanobacteriati</taxon>
        <taxon>Methanobacteriota</taxon>
        <taxon>Stenosarchaea group</taxon>
        <taxon>Candidatus Methanofastidiosia</taxon>
        <taxon>Candidatus Methanofastidiosales</taxon>
        <taxon>Candidatus Methanofastidiosaceae</taxon>
        <taxon>Candidatus Methanofastidiosum</taxon>
    </lineage>
</organism>
<proteinExistence type="predicted"/>
<comment type="caution">
    <text evidence="1">The sequence shown here is derived from an EMBL/GenBank/DDBJ whole genome shotgun (WGS) entry which is preliminary data.</text>
</comment>
<dbReference type="AlphaFoldDB" id="A0A150J612"/>
<protein>
    <submittedName>
        <fullName evidence="1">VRR-NUC domain protein</fullName>
    </submittedName>
</protein>
<dbReference type="EMBL" id="LNGC01000019">
    <property type="protein sequence ID" value="KYC52662.1"/>
    <property type="molecule type" value="Genomic_DNA"/>
</dbReference>
<dbReference type="Gene3D" id="3.40.1350.10">
    <property type="match status" value="1"/>
</dbReference>
<sequence length="144" mass="16592">MPKKRNDPEHQLQKSLFDYVNKVLPALRPFIFAIPNGGHRDVRVAKKLKAEGVTSGVWDIFVTLPNLIKHGLYIECKSGKNELTNNQEEFRANVAPVGYSFAECRSTEDFEAILCDYFELERLTNKEIKLRIDCEVCVQRGYKQ</sequence>
<evidence type="ECO:0000313" key="1">
    <source>
        <dbReference type="EMBL" id="KYC52662.1"/>
    </source>
</evidence>
<accession>A0A150J612</accession>
<dbReference type="Proteomes" id="UP000075398">
    <property type="component" value="Unassembled WGS sequence"/>
</dbReference>
<dbReference type="InterPro" id="IPR011856">
    <property type="entry name" value="tRNA_endonuc-like_dom_sf"/>
</dbReference>